<feature type="compositionally biased region" description="Basic residues" evidence="1">
    <location>
        <begin position="327"/>
        <end position="344"/>
    </location>
</feature>
<sequence length="344" mass="41081">MYSLNYLIIIIKLLVIMDVDAAPTSTLTNSVINSAKDINQQLTQQQHSAALSTSSSTSATNTLRLRKRHRKRHSIWSDFYNYNENSTMLEWSNPCNGEYRPNVKQQKRPTRKEQKKIYNNLRLTALNDFNYLNTSEQQDIDISNIEIWWLHNGTYKFLPKLKMNSSIALKRWYRNMQTYVASFAYLYRIQIKYDRFKSQRKSRTSNELEQLLQSSRTMLCELETAVNKTYPARNKQIPEITRLEMNKRLKLRTKQRFRDNANVLAETDSIDLKFVKFHYFEYLKSMWQILRKFNKRKGQVALQNGSNKRQHQQQQFNEVDKSLNKQQTKRNKKRKNSKTKHKLA</sequence>
<keyword evidence="4" id="KW-1185">Reference proteome</keyword>
<evidence type="ECO:0000313" key="3">
    <source>
        <dbReference type="EMBL" id="KNC32531.1"/>
    </source>
</evidence>
<protein>
    <submittedName>
        <fullName evidence="3">Uncharacterized protein</fullName>
    </submittedName>
</protein>
<dbReference type="Pfam" id="PF15972">
    <property type="entry name" value="Unpaired"/>
    <property type="match status" value="1"/>
</dbReference>
<dbReference type="GO" id="GO:0001700">
    <property type="term" value="P:embryonic development via the syncytial blastoderm"/>
    <property type="evidence" value="ECO:0007669"/>
    <property type="project" value="InterPro"/>
</dbReference>
<dbReference type="EMBL" id="JRES01000302">
    <property type="protein sequence ID" value="KNC32531.1"/>
    <property type="molecule type" value="Genomic_DNA"/>
</dbReference>
<dbReference type="AlphaFoldDB" id="A0A0L0CJV5"/>
<feature type="compositionally biased region" description="Low complexity" evidence="1">
    <location>
        <begin position="48"/>
        <end position="60"/>
    </location>
</feature>
<dbReference type="Proteomes" id="UP000037069">
    <property type="component" value="Unassembled WGS sequence"/>
</dbReference>
<feature type="compositionally biased region" description="Polar residues" evidence="1">
    <location>
        <begin position="301"/>
        <end position="317"/>
    </location>
</feature>
<name>A0A0L0CJV5_LUCCU</name>
<comment type="caution">
    <text evidence="3">The sequence shown here is derived from an EMBL/GenBank/DDBJ whole genome shotgun (WGS) entry which is preliminary data.</text>
</comment>
<keyword evidence="2" id="KW-0732">Signal</keyword>
<dbReference type="STRING" id="7375.A0A0L0CJV5"/>
<feature type="chain" id="PRO_5005536632" evidence="2">
    <location>
        <begin position="22"/>
        <end position="344"/>
    </location>
</feature>
<feature type="region of interest" description="Disordered" evidence="1">
    <location>
        <begin position="300"/>
        <end position="344"/>
    </location>
</feature>
<evidence type="ECO:0000313" key="4">
    <source>
        <dbReference type="Proteomes" id="UP000037069"/>
    </source>
</evidence>
<evidence type="ECO:0000256" key="1">
    <source>
        <dbReference type="SAM" id="MobiDB-lite"/>
    </source>
</evidence>
<dbReference type="InterPro" id="IPR031901">
    <property type="entry name" value="Unpaired"/>
</dbReference>
<dbReference type="GO" id="GO:0007259">
    <property type="term" value="P:cell surface receptor signaling pathway via JAK-STAT"/>
    <property type="evidence" value="ECO:0007669"/>
    <property type="project" value="InterPro"/>
</dbReference>
<reference evidence="3 4" key="1">
    <citation type="journal article" date="2015" name="Nat. Commun.">
        <title>Lucilia cuprina genome unlocks parasitic fly biology to underpin future interventions.</title>
        <authorList>
            <person name="Anstead C.A."/>
            <person name="Korhonen P.K."/>
            <person name="Young N.D."/>
            <person name="Hall R.S."/>
            <person name="Jex A.R."/>
            <person name="Murali S.C."/>
            <person name="Hughes D.S."/>
            <person name="Lee S.F."/>
            <person name="Perry T."/>
            <person name="Stroehlein A.J."/>
            <person name="Ansell B.R."/>
            <person name="Breugelmans B."/>
            <person name="Hofmann A."/>
            <person name="Qu J."/>
            <person name="Dugan S."/>
            <person name="Lee S.L."/>
            <person name="Chao H."/>
            <person name="Dinh H."/>
            <person name="Han Y."/>
            <person name="Doddapaneni H.V."/>
            <person name="Worley K.C."/>
            <person name="Muzny D.M."/>
            <person name="Ioannidis P."/>
            <person name="Waterhouse R.M."/>
            <person name="Zdobnov E.M."/>
            <person name="James P.J."/>
            <person name="Bagnall N.H."/>
            <person name="Kotze A.C."/>
            <person name="Gibbs R.A."/>
            <person name="Richards S."/>
            <person name="Batterham P."/>
            <person name="Gasser R.B."/>
        </authorList>
    </citation>
    <scope>NUCLEOTIDE SEQUENCE [LARGE SCALE GENOMIC DNA]</scope>
    <source>
        <strain evidence="3 4">LS</strain>
        <tissue evidence="3">Full body</tissue>
    </source>
</reference>
<accession>A0A0L0CJV5</accession>
<dbReference type="OrthoDB" id="7781488at2759"/>
<feature type="signal peptide" evidence="2">
    <location>
        <begin position="1"/>
        <end position="21"/>
    </location>
</feature>
<evidence type="ECO:0000256" key="2">
    <source>
        <dbReference type="SAM" id="SignalP"/>
    </source>
</evidence>
<proteinExistence type="predicted"/>
<organism evidence="3 4">
    <name type="scientific">Lucilia cuprina</name>
    <name type="common">Green bottle fly</name>
    <name type="synonym">Australian sheep blowfly</name>
    <dbReference type="NCBI Taxonomy" id="7375"/>
    <lineage>
        <taxon>Eukaryota</taxon>
        <taxon>Metazoa</taxon>
        <taxon>Ecdysozoa</taxon>
        <taxon>Arthropoda</taxon>
        <taxon>Hexapoda</taxon>
        <taxon>Insecta</taxon>
        <taxon>Pterygota</taxon>
        <taxon>Neoptera</taxon>
        <taxon>Endopterygota</taxon>
        <taxon>Diptera</taxon>
        <taxon>Brachycera</taxon>
        <taxon>Muscomorpha</taxon>
        <taxon>Oestroidea</taxon>
        <taxon>Calliphoridae</taxon>
        <taxon>Luciliinae</taxon>
        <taxon>Lucilia</taxon>
    </lineage>
</organism>
<feature type="region of interest" description="Disordered" evidence="1">
    <location>
        <begin position="43"/>
        <end position="64"/>
    </location>
</feature>
<dbReference type="OMA" id="ISNIEIW"/>
<gene>
    <name evidence="3" type="ORF">FF38_03112</name>
</gene>